<dbReference type="Proteomes" id="UP000292627">
    <property type="component" value="Unassembled WGS sequence"/>
</dbReference>
<sequence>MAKPRQHGPVPGPAFVRLLARLGQVAVPAAPPALPERLAQWVDWNRAVALSRALDGVPSPAADGPGFDAAEAEACHAQRAALASAIREDRELAAAIQRRLDKAAGEGASLDQAVDFAVFRQRYLAHQRAMLSTTGLLRGRLRDMLGHGPAALARLAEVDAVMESTLSPREQTVLAAAPALLEQHFLRLRPAEAEPPPATVDPTADAAPMPAWLQTFAQDMQRALLAELDLRFQPIDALLAALTLPLMPPCQEPS</sequence>
<evidence type="ECO:0000313" key="1">
    <source>
        <dbReference type="EMBL" id="TAA26860.1"/>
    </source>
</evidence>
<proteinExistence type="predicted"/>
<protein>
    <submittedName>
        <fullName evidence="1">DUF3348 family protein</fullName>
    </submittedName>
</protein>
<dbReference type="OrthoDB" id="5949373at2"/>
<organism evidence="1 2">
    <name type="scientific">Pseudoxanthomonas winnipegensis</name>
    <dbReference type="NCBI Taxonomy" id="2480810"/>
    <lineage>
        <taxon>Bacteria</taxon>
        <taxon>Pseudomonadati</taxon>
        <taxon>Pseudomonadota</taxon>
        <taxon>Gammaproteobacteria</taxon>
        <taxon>Lysobacterales</taxon>
        <taxon>Lysobacteraceae</taxon>
        <taxon>Pseudoxanthomonas</taxon>
    </lineage>
</organism>
<dbReference type="Pfam" id="PF11828">
    <property type="entry name" value="DUF3348"/>
    <property type="match status" value="1"/>
</dbReference>
<dbReference type="InterPro" id="IPR021783">
    <property type="entry name" value="DUF3348"/>
</dbReference>
<gene>
    <name evidence="1" type="ORF">EA660_06510</name>
</gene>
<accession>A0A4Q8LE44</accession>
<comment type="caution">
    <text evidence="1">The sequence shown here is derived from an EMBL/GenBank/DDBJ whole genome shotgun (WGS) entry which is preliminary data.</text>
</comment>
<dbReference type="EMBL" id="SHMC01000002">
    <property type="protein sequence ID" value="TAA26860.1"/>
    <property type="molecule type" value="Genomic_DNA"/>
</dbReference>
<dbReference type="RefSeq" id="WP_130550713.1">
    <property type="nucleotide sequence ID" value="NZ_SHMC01000002.1"/>
</dbReference>
<reference evidence="1 2" key="1">
    <citation type="submission" date="2019-02" db="EMBL/GenBank/DDBJ databases">
        <title>WGS of Pseudoxanthomonas species novum from clinical isolates.</title>
        <authorList>
            <person name="Bernier A.-M."/>
            <person name="Bernard K."/>
            <person name="Vachon A."/>
        </authorList>
    </citation>
    <scope>NUCLEOTIDE SEQUENCE [LARGE SCALE GENOMIC DNA]</scope>
    <source>
        <strain evidence="1 2">NML171200</strain>
    </source>
</reference>
<dbReference type="AlphaFoldDB" id="A0A4Q8LE44"/>
<evidence type="ECO:0000313" key="2">
    <source>
        <dbReference type="Proteomes" id="UP000292627"/>
    </source>
</evidence>
<name>A0A4Q8LE44_9GAMM</name>